<proteinExistence type="predicted"/>
<feature type="domain" description="DUF2179" evidence="6">
    <location>
        <begin position="18"/>
        <end position="72"/>
    </location>
</feature>
<evidence type="ECO:0000256" key="4">
    <source>
        <dbReference type="ARBA" id="ARBA00022989"/>
    </source>
</evidence>
<dbReference type="PANTHER" id="PTHR33545:SF5">
    <property type="entry name" value="UPF0750 MEMBRANE PROTEIN YITT"/>
    <property type="match status" value="1"/>
</dbReference>
<comment type="caution">
    <text evidence="7">The sequence shown here is derived from an EMBL/GenBank/DDBJ whole genome shotgun (WGS) entry which is preliminary data.</text>
</comment>
<dbReference type="InterPro" id="IPR015867">
    <property type="entry name" value="N-reg_PII/ATP_PRibTrfase_C"/>
</dbReference>
<keyword evidence="3" id="KW-0812">Transmembrane</keyword>
<gene>
    <name evidence="7" type="ORF">ACJEBI_05975</name>
</gene>
<organism evidence="7 8">
    <name type="scientific">Bacillus salipaludis</name>
    <dbReference type="NCBI Taxonomy" id="2547811"/>
    <lineage>
        <taxon>Bacteria</taxon>
        <taxon>Bacillati</taxon>
        <taxon>Bacillota</taxon>
        <taxon>Bacilli</taxon>
        <taxon>Bacillales</taxon>
        <taxon>Bacillaceae</taxon>
        <taxon>Bacillus</taxon>
    </lineage>
</organism>
<keyword evidence="4" id="KW-1133">Transmembrane helix</keyword>
<accession>A0ABW8RC31</accession>
<evidence type="ECO:0000313" key="7">
    <source>
        <dbReference type="EMBL" id="MFK9091022.1"/>
    </source>
</evidence>
<dbReference type="PANTHER" id="PTHR33545">
    <property type="entry name" value="UPF0750 MEMBRANE PROTEIN YITT-RELATED"/>
    <property type="match status" value="1"/>
</dbReference>
<evidence type="ECO:0000313" key="8">
    <source>
        <dbReference type="Proteomes" id="UP001623041"/>
    </source>
</evidence>
<evidence type="ECO:0000256" key="5">
    <source>
        <dbReference type="ARBA" id="ARBA00023136"/>
    </source>
</evidence>
<dbReference type="Pfam" id="PF10035">
    <property type="entry name" value="DUF2179"/>
    <property type="match status" value="1"/>
</dbReference>
<dbReference type="RefSeq" id="WP_406579787.1">
    <property type="nucleotide sequence ID" value="NZ_JBJHQH010000003.1"/>
</dbReference>
<name>A0ABW8RC31_9BACI</name>
<protein>
    <submittedName>
        <fullName evidence="7">YitT family protein</fullName>
    </submittedName>
</protein>
<evidence type="ECO:0000259" key="6">
    <source>
        <dbReference type="Pfam" id="PF10035"/>
    </source>
</evidence>
<reference evidence="7 8" key="1">
    <citation type="submission" date="2024-11" db="EMBL/GenBank/DDBJ databases">
        <authorList>
            <person name="Lucas J.A."/>
        </authorList>
    </citation>
    <scope>NUCLEOTIDE SEQUENCE [LARGE SCALE GENOMIC DNA]</scope>
    <source>
        <strain evidence="7 8">Z 5.4</strain>
    </source>
</reference>
<keyword evidence="8" id="KW-1185">Reference proteome</keyword>
<evidence type="ECO:0000256" key="1">
    <source>
        <dbReference type="ARBA" id="ARBA00004651"/>
    </source>
</evidence>
<keyword evidence="5" id="KW-0472">Membrane</keyword>
<dbReference type="CDD" id="cd16380">
    <property type="entry name" value="YitT_C"/>
    <property type="match status" value="1"/>
</dbReference>
<evidence type="ECO:0000256" key="2">
    <source>
        <dbReference type="ARBA" id="ARBA00022475"/>
    </source>
</evidence>
<evidence type="ECO:0000256" key="3">
    <source>
        <dbReference type="ARBA" id="ARBA00022692"/>
    </source>
</evidence>
<dbReference type="Gene3D" id="3.30.70.120">
    <property type="match status" value="1"/>
</dbReference>
<sequence>MTEKFEELSEALIRLHVRGVTITDAEGAYTHKPKKVLTTVITKFELSETKHTIRTVDPKAFVNITQTMEVMGRFRKD</sequence>
<dbReference type="EMBL" id="JBJHQH010000003">
    <property type="protein sequence ID" value="MFK9091022.1"/>
    <property type="molecule type" value="Genomic_DNA"/>
</dbReference>
<comment type="subcellular location">
    <subcellularLocation>
        <location evidence="1">Cell membrane</location>
        <topology evidence="1">Multi-pass membrane protein</topology>
    </subcellularLocation>
</comment>
<dbReference type="InterPro" id="IPR051461">
    <property type="entry name" value="UPF0750_membrane"/>
</dbReference>
<dbReference type="InterPro" id="IPR019264">
    <property type="entry name" value="DUF2179"/>
</dbReference>
<dbReference type="Proteomes" id="UP001623041">
    <property type="component" value="Unassembled WGS sequence"/>
</dbReference>
<keyword evidence="2" id="KW-1003">Cell membrane</keyword>